<dbReference type="Pfam" id="PF13203">
    <property type="entry name" value="DUF2201_N"/>
    <property type="match status" value="1"/>
</dbReference>
<dbReference type="InterPro" id="IPR018698">
    <property type="entry name" value="VWA-like_dom"/>
</dbReference>
<comment type="caution">
    <text evidence="3">The sequence shown here is derived from an EMBL/GenBank/DDBJ whole genome shotgun (WGS) entry which is preliminary data.</text>
</comment>
<keyword evidence="4" id="KW-1185">Reference proteome</keyword>
<name>A0ABU4JSM1_9CLOT</name>
<gene>
    <name evidence="3" type="ORF">P8V03_08205</name>
</gene>
<dbReference type="InterPro" id="IPR025154">
    <property type="entry name" value="Put_metallopeptidase_dom"/>
</dbReference>
<dbReference type="PANTHER" id="PTHR38730:SF1">
    <property type="entry name" value="SLL7028 PROTEIN"/>
    <property type="match status" value="1"/>
</dbReference>
<dbReference type="RefSeq" id="WP_318797820.1">
    <property type="nucleotide sequence ID" value="NZ_JARUJP010000007.1"/>
</dbReference>
<dbReference type="Pfam" id="PF09967">
    <property type="entry name" value="DUF2201"/>
    <property type="match status" value="1"/>
</dbReference>
<protein>
    <submittedName>
        <fullName evidence="3">VWA-like domain-containing protein</fullName>
    </submittedName>
</protein>
<evidence type="ECO:0000259" key="2">
    <source>
        <dbReference type="Pfam" id="PF13203"/>
    </source>
</evidence>
<feature type="domain" description="VWA-like" evidence="1">
    <location>
        <begin position="306"/>
        <end position="433"/>
    </location>
</feature>
<feature type="domain" description="Putative metallopeptidase" evidence="2">
    <location>
        <begin position="46"/>
        <end position="276"/>
    </location>
</feature>
<evidence type="ECO:0000259" key="1">
    <source>
        <dbReference type="Pfam" id="PF09967"/>
    </source>
</evidence>
<evidence type="ECO:0000313" key="3">
    <source>
        <dbReference type="EMBL" id="MDW8801139.1"/>
    </source>
</evidence>
<dbReference type="EMBL" id="JARUJP010000007">
    <property type="protein sequence ID" value="MDW8801139.1"/>
    <property type="molecule type" value="Genomic_DNA"/>
</dbReference>
<reference evidence="3 4" key="1">
    <citation type="submission" date="2023-04" db="EMBL/GenBank/DDBJ databases">
        <title>Clostridium tannerae sp. nov., isolated from the fecal material of an alpaca.</title>
        <authorList>
            <person name="Miller S."/>
            <person name="Hendry M."/>
            <person name="King J."/>
            <person name="Sankaranarayanan K."/>
            <person name="Lawson P.A."/>
        </authorList>
    </citation>
    <scope>NUCLEOTIDE SEQUENCE [LARGE SCALE GENOMIC DNA]</scope>
    <source>
        <strain evidence="3 4">A1-XYC3</strain>
    </source>
</reference>
<dbReference type="InterPro" id="IPR036465">
    <property type="entry name" value="vWFA_dom_sf"/>
</dbReference>
<dbReference type="Proteomes" id="UP001281656">
    <property type="component" value="Unassembled WGS sequence"/>
</dbReference>
<dbReference type="SUPFAM" id="SSF53300">
    <property type="entry name" value="vWA-like"/>
    <property type="match status" value="1"/>
</dbReference>
<dbReference type="PANTHER" id="PTHR38730">
    <property type="entry name" value="SLL7028 PROTEIN"/>
    <property type="match status" value="1"/>
</dbReference>
<proteinExistence type="predicted"/>
<evidence type="ECO:0000313" key="4">
    <source>
        <dbReference type="Proteomes" id="UP001281656"/>
    </source>
</evidence>
<sequence>METSNSFEQLRKRLYAEVLQWQDDKDITEEFEKDFSKLIELCTFSMMGSEDNYFALFTMQMKREVKLDIETAVGSIAALSHYKIYFNPYIFLQCSIEEMKALLKHEVYHIMYNHFKRAEHIKGKYSSLAISRAMDVSINQYIRNLPPWSDKLHNVSLTYNIDLKPNLTMEEYAKEIQEGIDKLKGKEGKEVIKDKGDDEEFQIKKEHNPERAHQLWKENEYCLNFEQIKELTKKIASNAAKGKVPGEFREILERLSQRPEISWKDYLRRNIGKLPSGYKKTITRKDRRQPNRLDIRGRLSRKVTEIVVAIDISGSISDKEIEQIVIEVLEIVKNSNSEITIIECDNRVRRVYKAKDKKDIRSKLDTRGGTAFSPVFEYIKRKSMRDCFIIYFTDGVGEEVLSCTPINRNILWVLTGKGEKLSLRNPYGPVKKLSSIEVKSADPTYAKDTMKEILMDWAK</sequence>
<accession>A0ABU4JSM1</accession>
<organism evidence="3 4">
    <name type="scientific">Clostridium tanneri</name>
    <dbReference type="NCBI Taxonomy" id="3037988"/>
    <lineage>
        <taxon>Bacteria</taxon>
        <taxon>Bacillati</taxon>
        <taxon>Bacillota</taxon>
        <taxon>Clostridia</taxon>
        <taxon>Eubacteriales</taxon>
        <taxon>Clostridiaceae</taxon>
        <taxon>Clostridium</taxon>
    </lineage>
</organism>